<dbReference type="Pfam" id="PF08666">
    <property type="entry name" value="SAF"/>
    <property type="match status" value="1"/>
</dbReference>
<dbReference type="GO" id="GO:0008867">
    <property type="term" value="F:galactarate dehydratase activity"/>
    <property type="evidence" value="ECO:0007669"/>
    <property type="project" value="UniProtKB-EC"/>
</dbReference>
<comment type="similarity">
    <text evidence="1">Belongs to the UxaA family.</text>
</comment>
<proteinExistence type="inferred from homology"/>
<keyword evidence="2 4" id="KW-0456">Lyase</keyword>
<reference evidence="4 5" key="1">
    <citation type="submission" date="2019-02" db="EMBL/GenBank/DDBJ databases">
        <title>Deep-cultivation of Planctomycetes and their phenomic and genomic characterization uncovers novel biology.</title>
        <authorList>
            <person name="Wiegand S."/>
            <person name="Jogler M."/>
            <person name="Boedeker C."/>
            <person name="Pinto D."/>
            <person name="Vollmers J."/>
            <person name="Rivas-Marin E."/>
            <person name="Kohn T."/>
            <person name="Peeters S.H."/>
            <person name="Heuer A."/>
            <person name="Rast P."/>
            <person name="Oberbeckmann S."/>
            <person name="Bunk B."/>
            <person name="Jeske O."/>
            <person name="Meyerdierks A."/>
            <person name="Storesund J.E."/>
            <person name="Kallscheuer N."/>
            <person name="Luecker S."/>
            <person name="Lage O.M."/>
            <person name="Pohl T."/>
            <person name="Merkel B.J."/>
            <person name="Hornburger P."/>
            <person name="Mueller R.-W."/>
            <person name="Bruemmer F."/>
            <person name="Labrenz M."/>
            <person name="Spormann A.M."/>
            <person name="Op den Camp H."/>
            <person name="Overmann J."/>
            <person name="Amann R."/>
            <person name="Jetten M.S.M."/>
            <person name="Mascher T."/>
            <person name="Medema M.H."/>
            <person name="Devos D.P."/>
            <person name="Kaster A.-K."/>
            <person name="Ovreas L."/>
            <person name="Rohde M."/>
            <person name="Galperin M.Y."/>
            <person name="Jogler C."/>
        </authorList>
    </citation>
    <scope>NUCLEOTIDE SEQUENCE [LARGE SCALE GENOMIC DNA]</scope>
    <source>
        <strain evidence="4 5">Mal48</strain>
    </source>
</reference>
<dbReference type="KEGG" id="tpol:Mal48_00790"/>
<dbReference type="InterPro" id="IPR013974">
    <property type="entry name" value="SAF"/>
</dbReference>
<dbReference type="EMBL" id="CP036267">
    <property type="protein sequence ID" value="QDT30851.1"/>
    <property type="molecule type" value="Genomic_DNA"/>
</dbReference>
<organism evidence="4 5">
    <name type="scientific">Thalassoglobus polymorphus</name>
    <dbReference type="NCBI Taxonomy" id="2527994"/>
    <lineage>
        <taxon>Bacteria</taxon>
        <taxon>Pseudomonadati</taxon>
        <taxon>Planctomycetota</taxon>
        <taxon>Planctomycetia</taxon>
        <taxon>Planctomycetales</taxon>
        <taxon>Planctomycetaceae</taxon>
        <taxon>Thalassoglobus</taxon>
    </lineage>
</organism>
<dbReference type="AlphaFoldDB" id="A0A517QGV8"/>
<dbReference type="EC" id="4.2.1.42" evidence="4"/>
<name>A0A517QGV8_9PLAN</name>
<feature type="domain" description="SAF" evidence="3">
    <location>
        <begin position="34"/>
        <end position="105"/>
    </location>
</feature>
<dbReference type="PANTHER" id="PTHR30536:SF5">
    <property type="entry name" value="ALTRONATE DEHYDRATASE"/>
    <property type="match status" value="1"/>
</dbReference>
<dbReference type="CDD" id="cd11613">
    <property type="entry name" value="SAF_AH_GD"/>
    <property type="match status" value="1"/>
</dbReference>
<dbReference type="GO" id="GO:0019698">
    <property type="term" value="P:D-galacturonate catabolic process"/>
    <property type="evidence" value="ECO:0007669"/>
    <property type="project" value="TreeGrafter"/>
</dbReference>
<accession>A0A517QGV8</accession>
<dbReference type="Pfam" id="PF20629">
    <property type="entry name" value="GD_AH_C"/>
    <property type="match status" value="1"/>
</dbReference>
<dbReference type="InterPro" id="IPR007392">
    <property type="entry name" value="GD_AH_second"/>
</dbReference>
<dbReference type="Proteomes" id="UP000315724">
    <property type="component" value="Chromosome"/>
</dbReference>
<evidence type="ECO:0000313" key="4">
    <source>
        <dbReference type="EMBL" id="QDT30851.1"/>
    </source>
</evidence>
<dbReference type="InterPro" id="IPR044144">
    <property type="entry name" value="SAF_UxaA/GarD"/>
</dbReference>
<protein>
    <submittedName>
        <fullName evidence="4">D-galactarate dehydratase</fullName>
        <ecNumber evidence="4">4.2.1.42</ecNumber>
    </submittedName>
</protein>
<gene>
    <name evidence="4" type="primary">garD</name>
    <name evidence="4" type="ORF">Mal48_00790</name>
</gene>
<dbReference type="SMART" id="SM00858">
    <property type="entry name" value="SAF"/>
    <property type="match status" value="1"/>
</dbReference>
<keyword evidence="5" id="KW-1185">Reference proteome</keyword>
<dbReference type="Pfam" id="PF04295">
    <property type="entry name" value="GD_AH_second"/>
    <property type="match status" value="1"/>
</dbReference>
<dbReference type="InterPro" id="IPR048332">
    <property type="entry name" value="GD_AH_C"/>
</dbReference>
<evidence type="ECO:0000313" key="5">
    <source>
        <dbReference type="Proteomes" id="UP000315724"/>
    </source>
</evidence>
<evidence type="ECO:0000256" key="2">
    <source>
        <dbReference type="ARBA" id="ARBA00023239"/>
    </source>
</evidence>
<dbReference type="Gene3D" id="2.30.130.110">
    <property type="match status" value="1"/>
</dbReference>
<dbReference type="PANTHER" id="PTHR30536">
    <property type="entry name" value="ALTRONATE/GALACTARATE DEHYDRATASE"/>
    <property type="match status" value="1"/>
</dbReference>
<sequence length="535" mass="57532">MNHQKSPQKQTSNLYFKATLMTEQPPFLCLDPSDNIVVARRFAREGDLFHSHEAQIAASERIDMGHKMAIQEIAQGEAIRKFGQPIGFATKPIQPGQWVHTHNVGLGELGHSYEFCTAINEVPKPNAERTFQGYRRADGRAATRNYLGIISTVNCSATSSKYIANAFDESILADYPNIDGVVALSHQGGCAYEYGGTDHRLLARTLAGFAEHANIAAYLIVGLGCETAQASFLAEEHNLVQLNVSSEVAKKPLIMNIQDQGGVAKTVRRGVEALKELLPDANNVQRVPIPVSEIILGTECGGSDGNSGVTANPALGITSDLLVGHGGTSILAEVPEIYGGEHLLTRRAITKDVADKLLERIKWWEDYAKLFGAKIDNNPSVGNKKGGLTTIFEKSLGAIAKGGSSPLRAVYEFAEKVQEKGFVVMDTPGYDPPSVTGMIAGGANMVVFTTGRGSCFGCKPVPTIKVATNTPMYNRMIDDMDINAGTILDGDATVESVGETIFEKIISVASGEQTKSEAQNIGDEEFCPWTPGPIF</sequence>
<evidence type="ECO:0000259" key="3">
    <source>
        <dbReference type="SMART" id="SM00858"/>
    </source>
</evidence>
<dbReference type="InterPro" id="IPR052172">
    <property type="entry name" value="UxaA_altronate/galactarate_dh"/>
</dbReference>
<evidence type="ECO:0000256" key="1">
    <source>
        <dbReference type="ARBA" id="ARBA00010986"/>
    </source>
</evidence>